<dbReference type="PANTHER" id="PTHR36978:SF4">
    <property type="entry name" value="P-LOOP CONTAINING NUCLEOSIDE TRIPHOSPHATE HYDROLASE PROTEIN"/>
    <property type="match status" value="1"/>
</dbReference>
<dbReference type="EMBL" id="JAZAVK010000008">
    <property type="protein sequence ID" value="KAK7431844.1"/>
    <property type="molecule type" value="Genomic_DNA"/>
</dbReference>
<evidence type="ECO:0000313" key="2">
    <source>
        <dbReference type="EMBL" id="KAK7431844.1"/>
    </source>
</evidence>
<dbReference type="Proteomes" id="UP001498421">
    <property type="component" value="Unassembled WGS sequence"/>
</dbReference>
<accession>A0ABR1IE58</accession>
<sequence length="162" mass="18804">MDKNEKPDEANAVNGTFHHEDEKRKHSQHPLVIQERHAHRPELDEAQLPSLYDQAIQLLRLCQRARVLQNAAGWTRSESPNDTVKNPKSTYVRHNKYVHTVPSEQLLDFQLSDGWEPLCRLLGKGIPDVPFPRVNDSVEYKARNKRLGNKIMKIARRLKSQE</sequence>
<name>A0ABR1IE58_9HYPO</name>
<proteinExistence type="predicted"/>
<dbReference type="PANTHER" id="PTHR36978">
    <property type="entry name" value="P-LOOP CONTAINING NUCLEOTIDE TRIPHOSPHATE HYDROLASE"/>
    <property type="match status" value="1"/>
</dbReference>
<feature type="region of interest" description="Disordered" evidence="1">
    <location>
        <begin position="1"/>
        <end position="39"/>
    </location>
</feature>
<reference evidence="2 3" key="1">
    <citation type="journal article" date="2025" name="Microbiol. Resour. Announc.">
        <title>Draft genome sequences for Neonectria magnoliae and Neonectria punicea, canker pathogens of Liriodendron tulipifera and Acer saccharum in West Virginia.</title>
        <authorList>
            <person name="Petronek H.M."/>
            <person name="Kasson M.T."/>
            <person name="Metheny A.M."/>
            <person name="Stauder C.M."/>
            <person name="Lovett B."/>
            <person name="Lynch S.C."/>
            <person name="Garnas J.R."/>
            <person name="Kasson L.R."/>
            <person name="Stajich J.E."/>
        </authorList>
    </citation>
    <scope>NUCLEOTIDE SEQUENCE [LARGE SCALE GENOMIC DNA]</scope>
    <source>
        <strain evidence="2 3">NRRL 64651</strain>
    </source>
</reference>
<evidence type="ECO:0000256" key="1">
    <source>
        <dbReference type="SAM" id="MobiDB-lite"/>
    </source>
</evidence>
<dbReference type="InterPro" id="IPR027417">
    <property type="entry name" value="P-loop_NTPase"/>
</dbReference>
<dbReference type="Pfam" id="PF17784">
    <property type="entry name" value="Sulfotransfer_4"/>
    <property type="match status" value="1"/>
</dbReference>
<dbReference type="InterPro" id="IPR040632">
    <property type="entry name" value="Sulfotransfer_4"/>
</dbReference>
<comment type="caution">
    <text evidence="2">The sequence shown here is derived from an EMBL/GenBank/DDBJ whole genome shotgun (WGS) entry which is preliminary data.</text>
</comment>
<evidence type="ECO:0000313" key="3">
    <source>
        <dbReference type="Proteomes" id="UP001498421"/>
    </source>
</evidence>
<protein>
    <submittedName>
        <fullName evidence="2">Uncharacterized protein</fullName>
    </submittedName>
</protein>
<gene>
    <name evidence="2" type="ORF">QQZ08_001462</name>
</gene>
<keyword evidence="3" id="KW-1185">Reference proteome</keyword>
<dbReference type="Gene3D" id="3.40.50.300">
    <property type="entry name" value="P-loop containing nucleotide triphosphate hydrolases"/>
    <property type="match status" value="1"/>
</dbReference>
<organism evidence="2 3">
    <name type="scientific">Neonectria magnoliae</name>
    <dbReference type="NCBI Taxonomy" id="2732573"/>
    <lineage>
        <taxon>Eukaryota</taxon>
        <taxon>Fungi</taxon>
        <taxon>Dikarya</taxon>
        <taxon>Ascomycota</taxon>
        <taxon>Pezizomycotina</taxon>
        <taxon>Sordariomycetes</taxon>
        <taxon>Hypocreomycetidae</taxon>
        <taxon>Hypocreales</taxon>
        <taxon>Nectriaceae</taxon>
        <taxon>Neonectria</taxon>
    </lineage>
</organism>